<evidence type="ECO:0000313" key="2">
    <source>
        <dbReference type="Proteomes" id="UP001057452"/>
    </source>
</evidence>
<evidence type="ECO:0000313" key="1">
    <source>
        <dbReference type="EMBL" id="KAI4820953.1"/>
    </source>
</evidence>
<gene>
    <name evidence="1" type="ORF">KUCAC02_028910</name>
</gene>
<comment type="caution">
    <text evidence="1">The sequence shown here is derived from an EMBL/GenBank/DDBJ whole genome shotgun (WGS) entry which is preliminary data.</text>
</comment>
<reference evidence="1" key="1">
    <citation type="submission" date="2022-05" db="EMBL/GenBank/DDBJ databases">
        <title>Chromosome-level genome of Chaenocephalus aceratus.</title>
        <authorList>
            <person name="Park H."/>
        </authorList>
    </citation>
    <scope>NUCLEOTIDE SEQUENCE</scope>
    <source>
        <strain evidence="1">KU_202001</strain>
    </source>
</reference>
<keyword evidence="2" id="KW-1185">Reference proteome</keyword>
<accession>A0ACB9X4G2</accession>
<proteinExistence type="predicted"/>
<name>A0ACB9X4G2_CHAAC</name>
<sequence>MAGSPYDPSRAPVAYGRRAVPQLFSELQQQEAPRRLRALASLCDLLRDPERISCTVSGGFLEQLKVLLKDEDSIVRAKTCELLHLLTAHRIGRQALLSSSFLPHLSELMDDSSSSCRRNVQRVLNRLTLMPAGAEALLTLVPKLMLKLREEEEDVQVLLLSTLSSCSCLDPLPALASDGVSLLLHKLSDSSTDIRREAAAALMALSVCEDGMRQVCEKEVLPVLVNLLRDEDVEVQANAAGVIMYAAITNEGTNSHLDAFLSQQIPNSSCRVNVLVDSTSLIVGKQQCLGLDVIPILLSLVSQDGEEEKDKERKKALVMYSLRALTALAEAPQGRCLLLEQLPLLGRRSEAAEEDQDIRRNAQNAVRVITWTPCNTGDL</sequence>
<dbReference type="EMBL" id="CM043793">
    <property type="protein sequence ID" value="KAI4820953.1"/>
    <property type="molecule type" value="Genomic_DNA"/>
</dbReference>
<protein>
    <submittedName>
        <fullName evidence="1">Uncharacterized protein</fullName>
    </submittedName>
</protein>
<dbReference type="Proteomes" id="UP001057452">
    <property type="component" value="Chromosome 9"/>
</dbReference>
<organism evidence="1 2">
    <name type="scientific">Chaenocephalus aceratus</name>
    <name type="common">Blackfin icefish</name>
    <name type="synonym">Chaenichthys aceratus</name>
    <dbReference type="NCBI Taxonomy" id="36190"/>
    <lineage>
        <taxon>Eukaryota</taxon>
        <taxon>Metazoa</taxon>
        <taxon>Chordata</taxon>
        <taxon>Craniata</taxon>
        <taxon>Vertebrata</taxon>
        <taxon>Euteleostomi</taxon>
        <taxon>Actinopterygii</taxon>
        <taxon>Neopterygii</taxon>
        <taxon>Teleostei</taxon>
        <taxon>Neoteleostei</taxon>
        <taxon>Acanthomorphata</taxon>
        <taxon>Eupercaria</taxon>
        <taxon>Perciformes</taxon>
        <taxon>Notothenioidei</taxon>
        <taxon>Channichthyidae</taxon>
        <taxon>Chaenocephalus</taxon>
    </lineage>
</organism>